<proteinExistence type="predicted"/>
<evidence type="ECO:0000313" key="2">
    <source>
        <dbReference type="EMBL" id="SVC30276.1"/>
    </source>
</evidence>
<dbReference type="PROSITE" id="PS51186">
    <property type="entry name" value="GNAT"/>
    <property type="match status" value="1"/>
</dbReference>
<organism evidence="2">
    <name type="scientific">marine metagenome</name>
    <dbReference type="NCBI Taxonomy" id="408172"/>
    <lineage>
        <taxon>unclassified sequences</taxon>
        <taxon>metagenomes</taxon>
        <taxon>ecological metagenomes</taxon>
    </lineage>
</organism>
<dbReference type="GO" id="GO:0016747">
    <property type="term" value="F:acyltransferase activity, transferring groups other than amino-acyl groups"/>
    <property type="evidence" value="ECO:0007669"/>
    <property type="project" value="InterPro"/>
</dbReference>
<protein>
    <recommendedName>
        <fullName evidence="1">N-acetyltransferase domain-containing protein</fullName>
    </recommendedName>
</protein>
<dbReference type="AlphaFoldDB" id="A0A382L0J7"/>
<name>A0A382L0J7_9ZZZZ</name>
<dbReference type="InterPro" id="IPR016181">
    <property type="entry name" value="Acyl_CoA_acyltransferase"/>
</dbReference>
<dbReference type="PANTHER" id="PTHR43072:SF58">
    <property type="entry name" value="N-ACETYLTRANSFERASE DOMAIN-CONTAINING PROTEIN"/>
    <property type="match status" value="1"/>
</dbReference>
<reference evidence="2" key="1">
    <citation type="submission" date="2018-05" db="EMBL/GenBank/DDBJ databases">
        <authorList>
            <person name="Lanie J.A."/>
            <person name="Ng W.-L."/>
            <person name="Kazmierczak K.M."/>
            <person name="Andrzejewski T.M."/>
            <person name="Davidsen T.M."/>
            <person name="Wayne K.J."/>
            <person name="Tettelin H."/>
            <person name="Glass J.I."/>
            <person name="Rusch D."/>
            <person name="Podicherti R."/>
            <person name="Tsui H.-C.T."/>
            <person name="Winkler M.E."/>
        </authorList>
    </citation>
    <scope>NUCLEOTIDE SEQUENCE</scope>
</reference>
<accession>A0A382L0J7</accession>
<gene>
    <name evidence="2" type="ORF">METZ01_LOCUS283130</name>
</gene>
<dbReference type="Pfam" id="PF00583">
    <property type="entry name" value="Acetyltransf_1"/>
    <property type="match status" value="1"/>
</dbReference>
<evidence type="ECO:0000259" key="1">
    <source>
        <dbReference type="PROSITE" id="PS51186"/>
    </source>
</evidence>
<feature type="domain" description="N-acetyltransferase" evidence="1">
    <location>
        <begin position="3"/>
        <end position="153"/>
    </location>
</feature>
<dbReference type="EMBL" id="UINC01084018">
    <property type="protein sequence ID" value="SVC30276.1"/>
    <property type="molecule type" value="Genomic_DNA"/>
</dbReference>
<dbReference type="CDD" id="cd04301">
    <property type="entry name" value="NAT_SF"/>
    <property type="match status" value="1"/>
</dbReference>
<dbReference type="SUPFAM" id="SSF55729">
    <property type="entry name" value="Acyl-CoA N-acyltransferases (Nat)"/>
    <property type="match status" value="1"/>
</dbReference>
<dbReference type="InterPro" id="IPR000182">
    <property type="entry name" value="GNAT_dom"/>
</dbReference>
<sequence>MEVTIRQATTDDIEEIAKLFDAYRVFFEQGSDLSLAQEFLGDRLNNSESVIFCAYTSDERCVGFAQLYPSFSSVSAKRIWILNDLFVSESVRGMGIGTKLLSEIEAFGEETQAKGILIETTVSNTGAQKLYESNGYQKVTERFFYERKNKPTNSTAAIVVSSMCFIFLQLPILHSSCRRVCEVIQWLQFSS</sequence>
<dbReference type="PANTHER" id="PTHR43072">
    <property type="entry name" value="N-ACETYLTRANSFERASE"/>
    <property type="match status" value="1"/>
</dbReference>
<dbReference type="Gene3D" id="3.40.630.30">
    <property type="match status" value="1"/>
</dbReference>